<proteinExistence type="predicted"/>
<sequence>MTLRLYACHDHELELQTSNSKIDEQKNEIKSLQGAKQKVKEELKGYQRELEMGDMKARFEDLEHELAIAKKDGEIKELLASLKFLRNESKT</sequence>
<accession>W1NER5</accession>
<keyword evidence="1" id="KW-0175">Coiled coil</keyword>
<evidence type="ECO:0000313" key="3">
    <source>
        <dbReference type="Proteomes" id="UP000017836"/>
    </source>
</evidence>
<evidence type="ECO:0000313" key="2">
    <source>
        <dbReference type="EMBL" id="ERM93620.1"/>
    </source>
</evidence>
<dbReference type="Proteomes" id="UP000017836">
    <property type="component" value="Unassembled WGS sequence"/>
</dbReference>
<keyword evidence="3" id="KW-1185">Reference proteome</keyword>
<evidence type="ECO:0000256" key="1">
    <source>
        <dbReference type="SAM" id="Coils"/>
    </source>
</evidence>
<dbReference type="AlphaFoldDB" id="W1NER5"/>
<dbReference type="HOGENOM" id="CLU_2429986_0_0_1"/>
<dbReference type="EMBL" id="KI397628">
    <property type="protein sequence ID" value="ERM93620.1"/>
    <property type="molecule type" value="Genomic_DNA"/>
</dbReference>
<name>W1NER5_AMBTC</name>
<protein>
    <submittedName>
        <fullName evidence="2">Uncharacterized protein</fullName>
    </submittedName>
</protein>
<dbReference type="Gramene" id="ERM93620">
    <property type="protein sequence ID" value="ERM93620"/>
    <property type="gene ID" value="AMTR_s00004p00140550"/>
</dbReference>
<gene>
    <name evidence="2" type="ORF">AMTR_s00004p00140550</name>
</gene>
<feature type="coiled-coil region" evidence="1">
    <location>
        <begin position="8"/>
        <end position="88"/>
    </location>
</feature>
<reference evidence="3" key="1">
    <citation type="journal article" date="2013" name="Science">
        <title>The Amborella genome and the evolution of flowering plants.</title>
        <authorList>
            <consortium name="Amborella Genome Project"/>
        </authorList>
    </citation>
    <scope>NUCLEOTIDE SEQUENCE [LARGE SCALE GENOMIC DNA]</scope>
</reference>
<organism evidence="2 3">
    <name type="scientific">Amborella trichopoda</name>
    <dbReference type="NCBI Taxonomy" id="13333"/>
    <lineage>
        <taxon>Eukaryota</taxon>
        <taxon>Viridiplantae</taxon>
        <taxon>Streptophyta</taxon>
        <taxon>Embryophyta</taxon>
        <taxon>Tracheophyta</taxon>
        <taxon>Spermatophyta</taxon>
        <taxon>Magnoliopsida</taxon>
        <taxon>Amborellales</taxon>
        <taxon>Amborellaceae</taxon>
        <taxon>Amborella</taxon>
    </lineage>
</organism>